<feature type="region of interest" description="Disordered" evidence="1">
    <location>
        <begin position="64"/>
        <end position="83"/>
    </location>
</feature>
<gene>
    <name evidence="2" type="ORF">RIMI_LOCUS3530037</name>
</gene>
<reference evidence="2" key="1">
    <citation type="submission" date="2023-07" db="EMBL/GenBank/DDBJ databases">
        <authorList>
            <person name="Stuckert A."/>
        </authorList>
    </citation>
    <scope>NUCLEOTIDE SEQUENCE</scope>
</reference>
<name>A0ABN9L2V0_9NEOB</name>
<accession>A0ABN9L2V0</accession>
<keyword evidence="3" id="KW-1185">Reference proteome</keyword>
<evidence type="ECO:0000256" key="1">
    <source>
        <dbReference type="SAM" id="MobiDB-lite"/>
    </source>
</evidence>
<sequence length="146" mass="16177">MLQARTWYWARLALGPRVVWSDVVRAGVRLGFFRKHKISPVGGVQDLNGEYGVASHPVQTAAKPHAGGASNLHTKNQERLDSSPFIDPKEADWMFEQLESEIPWSRKPISAPMDLTRSPGSRVGNGEVPLHLLPLHLQPNLIGILC</sequence>
<dbReference type="EMBL" id="CAUEEQ010005341">
    <property type="protein sequence ID" value="CAJ0928651.1"/>
    <property type="molecule type" value="Genomic_DNA"/>
</dbReference>
<comment type="caution">
    <text evidence="2">The sequence shown here is derived from an EMBL/GenBank/DDBJ whole genome shotgun (WGS) entry which is preliminary data.</text>
</comment>
<protein>
    <submittedName>
        <fullName evidence="2">Uncharacterized protein</fullName>
    </submittedName>
</protein>
<evidence type="ECO:0000313" key="3">
    <source>
        <dbReference type="Proteomes" id="UP001176940"/>
    </source>
</evidence>
<proteinExistence type="predicted"/>
<evidence type="ECO:0000313" key="2">
    <source>
        <dbReference type="EMBL" id="CAJ0928651.1"/>
    </source>
</evidence>
<organism evidence="2 3">
    <name type="scientific">Ranitomeya imitator</name>
    <name type="common">mimic poison frog</name>
    <dbReference type="NCBI Taxonomy" id="111125"/>
    <lineage>
        <taxon>Eukaryota</taxon>
        <taxon>Metazoa</taxon>
        <taxon>Chordata</taxon>
        <taxon>Craniata</taxon>
        <taxon>Vertebrata</taxon>
        <taxon>Euteleostomi</taxon>
        <taxon>Amphibia</taxon>
        <taxon>Batrachia</taxon>
        <taxon>Anura</taxon>
        <taxon>Neobatrachia</taxon>
        <taxon>Hyloidea</taxon>
        <taxon>Dendrobatidae</taxon>
        <taxon>Dendrobatinae</taxon>
        <taxon>Ranitomeya</taxon>
    </lineage>
</organism>
<dbReference type="Proteomes" id="UP001176940">
    <property type="component" value="Unassembled WGS sequence"/>
</dbReference>